<dbReference type="InterPro" id="IPR042099">
    <property type="entry name" value="ANL_N_sf"/>
</dbReference>
<dbReference type="Gene3D" id="1.10.1200.10">
    <property type="entry name" value="ACP-like"/>
    <property type="match status" value="1"/>
</dbReference>
<dbReference type="Proteomes" id="UP000238563">
    <property type="component" value="Unassembled WGS sequence"/>
</dbReference>
<dbReference type="Gene3D" id="3.30.559.30">
    <property type="entry name" value="Nonribosomal peptide synthetase, condensation domain"/>
    <property type="match status" value="1"/>
</dbReference>
<name>A0A2S9JQP9_9HYPH</name>
<dbReference type="RefSeq" id="WP_105733792.1">
    <property type="nucleotide sequence ID" value="NZ_PVBT01000002.1"/>
</dbReference>
<keyword evidence="3" id="KW-0596">Phosphopantetheine</keyword>
<dbReference type="InterPro" id="IPR020806">
    <property type="entry name" value="PKS_PP-bd"/>
</dbReference>
<evidence type="ECO:0000256" key="1">
    <source>
        <dbReference type="ARBA" id="ARBA00001957"/>
    </source>
</evidence>
<evidence type="ECO:0000256" key="4">
    <source>
        <dbReference type="ARBA" id="ARBA00022553"/>
    </source>
</evidence>
<accession>A0A2S9JQP9</accession>
<dbReference type="SUPFAM" id="SSF56801">
    <property type="entry name" value="Acetyl-CoA synthetase-like"/>
    <property type="match status" value="1"/>
</dbReference>
<dbReference type="Pfam" id="PF13193">
    <property type="entry name" value="AMP-binding_C"/>
    <property type="match status" value="1"/>
</dbReference>
<dbReference type="PANTHER" id="PTHR45527">
    <property type="entry name" value="NONRIBOSOMAL PEPTIDE SYNTHETASE"/>
    <property type="match status" value="1"/>
</dbReference>
<dbReference type="GO" id="GO:0003824">
    <property type="term" value="F:catalytic activity"/>
    <property type="evidence" value="ECO:0007669"/>
    <property type="project" value="InterPro"/>
</dbReference>
<comment type="similarity">
    <text evidence="2">Belongs to the ATP-dependent AMP-binding enzyme family.</text>
</comment>
<dbReference type="InterPro" id="IPR023213">
    <property type="entry name" value="CAT-like_dom_sf"/>
</dbReference>
<dbReference type="InterPro" id="IPR006162">
    <property type="entry name" value="Ppantetheine_attach_site"/>
</dbReference>
<dbReference type="OrthoDB" id="9803968at2"/>
<organism evidence="6 7">
    <name type="scientific">Phyllobacterium myrsinacearum</name>
    <dbReference type="NCBI Taxonomy" id="28101"/>
    <lineage>
        <taxon>Bacteria</taxon>
        <taxon>Pseudomonadati</taxon>
        <taxon>Pseudomonadota</taxon>
        <taxon>Alphaproteobacteria</taxon>
        <taxon>Hyphomicrobiales</taxon>
        <taxon>Phyllobacteriaceae</taxon>
        <taxon>Phyllobacterium</taxon>
    </lineage>
</organism>
<dbReference type="Gene3D" id="3.40.50.1820">
    <property type="entry name" value="alpha/beta hydrolase"/>
    <property type="match status" value="1"/>
</dbReference>
<dbReference type="InterPro" id="IPR010071">
    <property type="entry name" value="AA_adenyl_dom"/>
</dbReference>
<dbReference type="CDD" id="cd17643">
    <property type="entry name" value="A_NRPS_Cytc1-like"/>
    <property type="match status" value="1"/>
</dbReference>
<evidence type="ECO:0000256" key="3">
    <source>
        <dbReference type="ARBA" id="ARBA00022450"/>
    </source>
</evidence>
<evidence type="ECO:0000313" key="6">
    <source>
        <dbReference type="EMBL" id="PRD55563.1"/>
    </source>
</evidence>
<dbReference type="PROSITE" id="PS00455">
    <property type="entry name" value="AMP_BINDING"/>
    <property type="match status" value="1"/>
</dbReference>
<evidence type="ECO:0000256" key="2">
    <source>
        <dbReference type="ARBA" id="ARBA00006432"/>
    </source>
</evidence>
<dbReference type="FunFam" id="2.30.38.10:FF:000001">
    <property type="entry name" value="Non-ribosomal peptide synthetase PvdI"/>
    <property type="match status" value="1"/>
</dbReference>
<dbReference type="Pfam" id="PF00668">
    <property type="entry name" value="Condensation"/>
    <property type="match status" value="1"/>
</dbReference>
<dbReference type="PROSITE" id="PS50075">
    <property type="entry name" value="CARRIER"/>
    <property type="match status" value="1"/>
</dbReference>
<dbReference type="Pfam" id="PF00975">
    <property type="entry name" value="Thioesterase"/>
    <property type="match status" value="1"/>
</dbReference>
<proteinExistence type="inferred from homology"/>
<dbReference type="SUPFAM" id="SSF52777">
    <property type="entry name" value="CoA-dependent acyltransferases"/>
    <property type="match status" value="2"/>
</dbReference>
<dbReference type="InterPro" id="IPR001031">
    <property type="entry name" value="Thioesterase"/>
</dbReference>
<comment type="cofactor">
    <cofactor evidence="1">
        <name>pantetheine 4'-phosphate</name>
        <dbReference type="ChEBI" id="CHEBI:47942"/>
    </cofactor>
</comment>
<reference evidence="6 7" key="1">
    <citation type="submission" date="2018-02" db="EMBL/GenBank/DDBJ databases">
        <title>The draft genome of Phyllobacterium myrsinacearum DSM5892.</title>
        <authorList>
            <person name="Li L."/>
            <person name="Liu L."/>
            <person name="Zhang X."/>
            <person name="Wang T."/>
        </authorList>
    </citation>
    <scope>NUCLEOTIDE SEQUENCE [LARGE SCALE GENOMIC DNA]</scope>
    <source>
        <strain evidence="6 7">DSM 5892</strain>
    </source>
</reference>
<dbReference type="InterPro" id="IPR045851">
    <property type="entry name" value="AMP-bd_C_sf"/>
</dbReference>
<dbReference type="PANTHER" id="PTHR45527:SF14">
    <property type="entry name" value="PLIPASTATIN SYNTHASE SUBUNIT B"/>
    <property type="match status" value="1"/>
</dbReference>
<dbReference type="SUPFAM" id="SSF47336">
    <property type="entry name" value="ACP-like"/>
    <property type="match status" value="1"/>
</dbReference>
<dbReference type="InterPro" id="IPR036736">
    <property type="entry name" value="ACP-like_sf"/>
</dbReference>
<keyword evidence="4" id="KW-0597">Phosphoprotein</keyword>
<dbReference type="FunFam" id="3.40.50.980:FF:000001">
    <property type="entry name" value="Non-ribosomal peptide synthetase"/>
    <property type="match status" value="1"/>
</dbReference>
<dbReference type="GO" id="GO:0044550">
    <property type="term" value="P:secondary metabolite biosynthetic process"/>
    <property type="evidence" value="ECO:0007669"/>
    <property type="project" value="UniProtKB-ARBA"/>
</dbReference>
<keyword evidence="7" id="KW-1185">Reference proteome</keyword>
<dbReference type="NCBIfam" id="TIGR01733">
    <property type="entry name" value="AA-adenyl-dom"/>
    <property type="match status" value="1"/>
</dbReference>
<dbReference type="GO" id="GO:0005829">
    <property type="term" value="C:cytosol"/>
    <property type="evidence" value="ECO:0007669"/>
    <property type="project" value="TreeGrafter"/>
</dbReference>
<dbReference type="GO" id="GO:0031177">
    <property type="term" value="F:phosphopantetheine binding"/>
    <property type="evidence" value="ECO:0007669"/>
    <property type="project" value="InterPro"/>
</dbReference>
<dbReference type="FunFam" id="3.30.300.30:FF:000010">
    <property type="entry name" value="Enterobactin synthetase component F"/>
    <property type="match status" value="1"/>
</dbReference>
<dbReference type="FunFam" id="3.40.50.980:FF:000002">
    <property type="entry name" value="Enterobactin synthetase component F"/>
    <property type="match status" value="1"/>
</dbReference>
<dbReference type="FunFam" id="1.10.1200.10:FF:000005">
    <property type="entry name" value="Nonribosomal peptide synthetase 1"/>
    <property type="match status" value="1"/>
</dbReference>
<dbReference type="SMART" id="SM00823">
    <property type="entry name" value="PKS_PP"/>
    <property type="match status" value="1"/>
</dbReference>
<dbReference type="InterPro" id="IPR009081">
    <property type="entry name" value="PP-bd_ACP"/>
</dbReference>
<protein>
    <recommendedName>
        <fullName evidence="5">Carrier domain-containing protein</fullName>
    </recommendedName>
</protein>
<dbReference type="SUPFAM" id="SSF53474">
    <property type="entry name" value="alpha/beta-Hydrolases"/>
    <property type="match status" value="1"/>
</dbReference>
<dbReference type="Pfam" id="PF00550">
    <property type="entry name" value="PP-binding"/>
    <property type="match status" value="1"/>
</dbReference>
<dbReference type="Gene3D" id="3.40.50.12780">
    <property type="entry name" value="N-terminal domain of ligase-like"/>
    <property type="match status" value="1"/>
</dbReference>
<dbReference type="InterPro" id="IPR000873">
    <property type="entry name" value="AMP-dep_synth/lig_dom"/>
</dbReference>
<dbReference type="InterPro" id="IPR029058">
    <property type="entry name" value="AB_hydrolase_fold"/>
</dbReference>
<dbReference type="InterPro" id="IPR025110">
    <property type="entry name" value="AMP-bd_C"/>
</dbReference>
<feature type="domain" description="Carrier" evidence="5">
    <location>
        <begin position="1048"/>
        <end position="1122"/>
    </location>
</feature>
<dbReference type="EMBL" id="PVBT01000002">
    <property type="protein sequence ID" value="PRD55563.1"/>
    <property type="molecule type" value="Genomic_DNA"/>
</dbReference>
<dbReference type="GO" id="GO:0043041">
    <property type="term" value="P:amino acid activation for nonribosomal peptide biosynthetic process"/>
    <property type="evidence" value="ECO:0007669"/>
    <property type="project" value="TreeGrafter"/>
</dbReference>
<dbReference type="InterPro" id="IPR020845">
    <property type="entry name" value="AMP-binding_CS"/>
</dbReference>
<evidence type="ECO:0000313" key="7">
    <source>
        <dbReference type="Proteomes" id="UP000238563"/>
    </source>
</evidence>
<dbReference type="SMART" id="SM00824">
    <property type="entry name" value="PKS_TE"/>
    <property type="match status" value="1"/>
</dbReference>
<gene>
    <name evidence="6" type="ORF">C5750_10485</name>
</gene>
<dbReference type="InterPro" id="IPR001242">
    <property type="entry name" value="Condensation_dom"/>
</dbReference>
<sequence length="1402" mass="156806">MEHRSYRNSNREIDSSAASAIGKFASNTELTGLIIPLTSPQREIWFDQMVHNDVPLYNYGGYVQILGTVDPERFERAVNLLVQKHDCMRTILVEGAGEDGLPGQIFVDALEVEVPFQDFSNYEHPHVAALEWMQQQMDRPFALYGEKLFRYELLKIGPNCFYYLCVFHHIIIDGWGIASLLNPSLGSIYTALESGDRPDLTAPLYLDFIQNEHTYTKGAAFQRQRAYWTEKYQTLPNPLFPPVYRHRLSHACTINGCQQLYLNRSLYDRFATFAKENGVSTFQAILGVLYVYLARTCQQDDIAIGVPVLNRSTAAFKATAGMFVGVSPVRISSNTNQSFVELLQEVNGVIRRDYRHQRFPISEVTRATRPLADHRNLFDVQISSGPPQVQSRFGSAVARDFMLHNSYSQLPLSLWVREPCDDSDVLIEFVYNKAYFDDAEMHALRDRLAVIFQYVLNNASFPIKSIPILPDAERTLLLETFNRTGGAYPQDRCIHELFEEQAAVRPNAIALVHQGETLTYEELNGRANRLAHHLIELGVVPDSRVALCVERSFDMMVGLLAILKAGGAYVPLDPAYPRERLAFMLKDSMPVAVLTHGAVDAGVRDMLAAACKGQIAGDDCTTDSTHSGSVQKTAIPLIDLTIDACKWAQNNAINQRIANLSPENLAYIIYTSGSTGIPKGVMVEHRNVHRLFSATSPWFSFNHDDVWALYHSFAFDFSVWEMWGALAHGGRLIIVPQLTSISPTEFYQLLCDESVTILNQTPSAFRQLIAVQGEEAQSHRLRHVIFGGEALEVAILKPWYQRRQNQQTQLINMYGITETTVHVTYRPLVPADADKRGASPIGRRIPDLKVYLLDDHGELVPTGSVGELHIGGAGVARGYLNREELTAERFLPDPFSAVAGARMYRTGDLARYLPDGNIEFLGRNDFQVKIRGFRIELGEIEAKLGEHAAVRDTVVVAQDDAVGAKRLVAYYTPARVPGGDAGSGEVLHARPAMAEALRTYLAALLPDYMIPAAYVCLDALPLTPNGKLDRKALPMPDGNAYAIRAYEPPVGEIETVLANIWAELLQVERVGRSDNFFELGGHSLLAVKLVGLLKRAGISITITQLFKNPTIELLTESMSLKLNKSTMPEAIPVRTTGTKRPLFLLHEFMGLDLYFPVLAAHIDRDIPIYGLPGIPLDKPQLQTMESLATRLVRIIRMVQPSGAYRLAGWSFGGMLAYEVAKQLIGQGQNVEFLGLLDTYVPERKMYEETFGANSETDYLIDFVRMISVSTDDDGDFSGLEKLAKSLGYEELFHKFRESGVSIFQEYSNSEVKKYTNRMAAHLHATMNYRLHSLPIPIHLFAAEDQPSNAEPQGRDLLEIWKRAVPDQQFQYIVVPGNHYTMMTSPHLTIVGKLISDAITASF</sequence>
<dbReference type="Gene3D" id="3.30.300.30">
    <property type="match status" value="1"/>
</dbReference>
<dbReference type="InterPro" id="IPR020802">
    <property type="entry name" value="TesA-like"/>
</dbReference>
<dbReference type="Pfam" id="PF00501">
    <property type="entry name" value="AMP-binding"/>
    <property type="match status" value="1"/>
</dbReference>
<comment type="caution">
    <text evidence="6">The sequence shown here is derived from an EMBL/GenBank/DDBJ whole genome shotgun (WGS) entry which is preliminary data.</text>
</comment>
<evidence type="ECO:0000259" key="5">
    <source>
        <dbReference type="PROSITE" id="PS50075"/>
    </source>
</evidence>
<dbReference type="Gene3D" id="3.30.559.10">
    <property type="entry name" value="Chloramphenicol acetyltransferase-like domain"/>
    <property type="match status" value="1"/>
</dbReference>
<dbReference type="PROSITE" id="PS00012">
    <property type="entry name" value="PHOSPHOPANTETHEINE"/>
    <property type="match status" value="1"/>
</dbReference>
<dbReference type="FunFam" id="3.40.50.12780:FF:000012">
    <property type="entry name" value="Non-ribosomal peptide synthetase"/>
    <property type="match status" value="1"/>
</dbReference>